<dbReference type="KEGG" id="sfz:SFLOR_v1c08620"/>
<dbReference type="InterPro" id="IPR050798">
    <property type="entry name" value="YhaM_exoribonuc/phosphodiest"/>
</dbReference>
<dbReference type="Gene3D" id="2.40.50.140">
    <property type="entry name" value="Nucleic acid-binding proteins"/>
    <property type="match status" value="1"/>
</dbReference>
<protein>
    <submittedName>
        <fullName evidence="3">3'-5' exoribonuclease</fullName>
    </submittedName>
</protein>
<organism evidence="3 4">
    <name type="scientific">Spiroplasma floricola 23-6</name>
    <dbReference type="NCBI Taxonomy" id="1336749"/>
    <lineage>
        <taxon>Bacteria</taxon>
        <taxon>Bacillati</taxon>
        <taxon>Mycoplasmatota</taxon>
        <taxon>Mollicutes</taxon>
        <taxon>Entomoplasmatales</taxon>
        <taxon>Spiroplasmataceae</taxon>
        <taxon>Spiroplasma</taxon>
    </lineage>
</organism>
<dbReference type="EMBL" id="CP025057">
    <property type="protein sequence ID" value="AUB31910.1"/>
    <property type="molecule type" value="Genomic_DNA"/>
</dbReference>
<dbReference type="RefSeq" id="WP_100916868.1">
    <property type="nucleotide sequence ID" value="NZ_CP025057.1"/>
</dbReference>
<dbReference type="GO" id="GO:0003676">
    <property type="term" value="F:nucleic acid binding"/>
    <property type="evidence" value="ECO:0007669"/>
    <property type="project" value="InterPro"/>
</dbReference>
<dbReference type="Pfam" id="PF01966">
    <property type="entry name" value="HD"/>
    <property type="match status" value="1"/>
</dbReference>
<dbReference type="Gene3D" id="1.10.3210.10">
    <property type="entry name" value="Hypothetical protein af1432"/>
    <property type="match status" value="1"/>
</dbReference>
<dbReference type="InterPro" id="IPR012340">
    <property type="entry name" value="NA-bd_OB-fold"/>
</dbReference>
<dbReference type="SUPFAM" id="SSF50249">
    <property type="entry name" value="Nucleic acid-binding proteins"/>
    <property type="match status" value="1"/>
</dbReference>
<dbReference type="InterPro" id="IPR006674">
    <property type="entry name" value="HD_domain"/>
</dbReference>
<dbReference type="PANTHER" id="PTHR37294:SF1">
    <property type="entry name" value="3'-5' EXORIBONUCLEASE YHAM"/>
    <property type="match status" value="1"/>
</dbReference>
<dbReference type="CDD" id="cd00077">
    <property type="entry name" value="HDc"/>
    <property type="match status" value="1"/>
</dbReference>
<evidence type="ECO:0000256" key="1">
    <source>
        <dbReference type="ARBA" id="ARBA00022801"/>
    </source>
</evidence>
<dbReference type="InterPro" id="IPR004365">
    <property type="entry name" value="NA-bd_OB_tRNA"/>
</dbReference>
<sequence>MINQINSDSKLITLIARIEKTILSTGNNGSNYLILNLIDMSGRIEARLWNSTDVDVEELKTGEIVKIEAATNVYRQQLQLKINSYEIIKEEDFEKHSISAEMFSISAPINVETNYDKLIDFLETIENEHYKKITLSILKEYEVEFKSYPAAVSIHHNVIGGLFWHSYSLLMGAKAIKEVYKYAEIDWELVYCGAILHDIGKVIEMDGKNASEYTDEGKLLGHISIGNTFVSNKAIELGLKDNKDVLKLQHVILASHGKNEYGSPVEPNLIEAVLISSLDALDARIYKINDELSKVEKGSWTARILSEEGRSYLNHYQKKKTK</sequence>
<dbReference type="SUPFAM" id="SSF109604">
    <property type="entry name" value="HD-domain/PDEase-like"/>
    <property type="match status" value="1"/>
</dbReference>
<proteinExistence type="predicted"/>
<dbReference type="Pfam" id="PF01336">
    <property type="entry name" value="tRNA_anti-codon"/>
    <property type="match status" value="1"/>
</dbReference>
<evidence type="ECO:0000259" key="2">
    <source>
        <dbReference type="PROSITE" id="PS51831"/>
    </source>
</evidence>
<feature type="domain" description="HD" evidence="2">
    <location>
        <begin position="162"/>
        <end position="284"/>
    </location>
</feature>
<keyword evidence="4" id="KW-1185">Reference proteome</keyword>
<dbReference type="InterPro" id="IPR003607">
    <property type="entry name" value="HD/PDEase_dom"/>
</dbReference>
<dbReference type="AlphaFoldDB" id="A0A2K8SGH1"/>
<dbReference type="GO" id="GO:0031125">
    <property type="term" value="P:rRNA 3'-end processing"/>
    <property type="evidence" value="ECO:0007669"/>
    <property type="project" value="TreeGrafter"/>
</dbReference>
<evidence type="ECO:0000313" key="4">
    <source>
        <dbReference type="Proteomes" id="UP000231823"/>
    </source>
</evidence>
<accession>A0A2K8SGH1</accession>
<dbReference type="CDD" id="cd04492">
    <property type="entry name" value="YhaM_OBF_like"/>
    <property type="match status" value="1"/>
</dbReference>
<dbReference type="Proteomes" id="UP000231823">
    <property type="component" value="Chromosome"/>
</dbReference>
<dbReference type="PANTHER" id="PTHR37294">
    <property type="entry name" value="3'-5' EXORIBONUCLEASE YHAM"/>
    <property type="match status" value="1"/>
</dbReference>
<keyword evidence="1" id="KW-0378">Hydrolase</keyword>
<reference evidence="3 4" key="1">
    <citation type="submission" date="2017-12" db="EMBL/GenBank/DDBJ databases">
        <title>Complete genome sequence of Spiroplasma floricola 23-6 (ATCC 29989).</title>
        <authorList>
            <person name="Tsai Y.-M."/>
            <person name="Wu P.-S."/>
            <person name="Lo W.-S."/>
            <person name="Kuo C.-H."/>
        </authorList>
    </citation>
    <scope>NUCLEOTIDE SEQUENCE [LARGE SCALE GENOMIC DNA]</scope>
    <source>
        <strain evidence="3 4">23-6</strain>
    </source>
</reference>
<dbReference type="PROSITE" id="PS51831">
    <property type="entry name" value="HD"/>
    <property type="match status" value="1"/>
</dbReference>
<dbReference type="OrthoDB" id="9778453at2"/>
<gene>
    <name evidence="3" type="primary">cbf</name>
    <name evidence="3" type="ORF">SFLOR_v1c08620</name>
</gene>
<name>A0A2K8SGH1_9MOLU</name>
<dbReference type="GO" id="GO:0016787">
    <property type="term" value="F:hydrolase activity"/>
    <property type="evidence" value="ECO:0007669"/>
    <property type="project" value="UniProtKB-KW"/>
</dbReference>
<evidence type="ECO:0000313" key="3">
    <source>
        <dbReference type="EMBL" id="AUB31910.1"/>
    </source>
</evidence>